<evidence type="ECO:0000256" key="2">
    <source>
        <dbReference type="ARBA" id="ARBA00022771"/>
    </source>
</evidence>
<feature type="domain" description="DBF4-type" evidence="8">
    <location>
        <begin position="291"/>
        <end position="340"/>
    </location>
</feature>
<dbReference type="AlphaFoldDB" id="A0A6P8PK79"/>
<organism evidence="9 10">
    <name type="scientific">Geotrypetes seraphini</name>
    <name type="common">Gaboon caecilian</name>
    <name type="synonym">Caecilia seraphini</name>
    <dbReference type="NCBI Taxonomy" id="260995"/>
    <lineage>
        <taxon>Eukaryota</taxon>
        <taxon>Metazoa</taxon>
        <taxon>Chordata</taxon>
        <taxon>Craniata</taxon>
        <taxon>Vertebrata</taxon>
        <taxon>Euteleostomi</taxon>
        <taxon>Amphibia</taxon>
        <taxon>Gymnophiona</taxon>
        <taxon>Geotrypetes</taxon>
    </lineage>
</organism>
<keyword evidence="1" id="KW-0479">Metal-binding</keyword>
<keyword evidence="3" id="KW-0862">Zinc</keyword>
<dbReference type="Gene3D" id="6.10.250.3410">
    <property type="entry name" value="DBF zinc finger"/>
    <property type="match status" value="1"/>
</dbReference>
<dbReference type="InterPro" id="IPR036420">
    <property type="entry name" value="BRCT_dom_sf"/>
</dbReference>
<evidence type="ECO:0000256" key="1">
    <source>
        <dbReference type="ARBA" id="ARBA00022723"/>
    </source>
</evidence>
<comment type="subunit">
    <text evidence="4">Forms a complex with cdc7.</text>
</comment>
<dbReference type="KEGG" id="gsh:117347777"/>
<dbReference type="GO" id="GO:0003676">
    <property type="term" value="F:nucleic acid binding"/>
    <property type="evidence" value="ECO:0007669"/>
    <property type="project" value="InterPro"/>
</dbReference>
<dbReference type="Proteomes" id="UP000515159">
    <property type="component" value="Chromosome 13"/>
</dbReference>
<evidence type="ECO:0000256" key="4">
    <source>
        <dbReference type="ARBA" id="ARBA00062878"/>
    </source>
</evidence>
<dbReference type="InterPro" id="IPR001357">
    <property type="entry name" value="BRCT_dom"/>
</dbReference>
<dbReference type="GeneID" id="117347777"/>
<dbReference type="GO" id="GO:1901987">
    <property type="term" value="P:regulation of cell cycle phase transition"/>
    <property type="evidence" value="ECO:0007669"/>
    <property type="project" value="TreeGrafter"/>
</dbReference>
<dbReference type="OrthoDB" id="21380at2759"/>
<dbReference type="SUPFAM" id="SSF52113">
    <property type="entry name" value="BRCT domain"/>
    <property type="match status" value="1"/>
</dbReference>
<dbReference type="PROSITE" id="PS51265">
    <property type="entry name" value="ZF_DBF4"/>
    <property type="match status" value="1"/>
</dbReference>
<evidence type="ECO:0000256" key="6">
    <source>
        <dbReference type="SAM" id="MobiDB-lite"/>
    </source>
</evidence>
<dbReference type="PROSITE" id="PS50172">
    <property type="entry name" value="BRCT"/>
    <property type="match status" value="1"/>
</dbReference>
<dbReference type="Pfam" id="PF00533">
    <property type="entry name" value="BRCT"/>
    <property type="match status" value="1"/>
</dbReference>
<dbReference type="SMART" id="SM00586">
    <property type="entry name" value="ZnF_DBF"/>
    <property type="match status" value="1"/>
</dbReference>
<dbReference type="InterPro" id="IPR038545">
    <property type="entry name" value="Znf_DBF_sf"/>
</dbReference>
<feature type="compositionally biased region" description="Basic and acidic residues" evidence="6">
    <location>
        <begin position="263"/>
        <end position="280"/>
    </location>
</feature>
<evidence type="ECO:0000259" key="7">
    <source>
        <dbReference type="PROSITE" id="PS50172"/>
    </source>
</evidence>
<dbReference type="Pfam" id="PF07535">
    <property type="entry name" value="zf-DBF"/>
    <property type="match status" value="1"/>
</dbReference>
<keyword evidence="9" id="KW-1185">Reference proteome</keyword>
<protein>
    <submittedName>
        <fullName evidence="10">Protein DBF4 homolog B isoform X1</fullName>
    </submittedName>
</protein>
<reference evidence="10" key="1">
    <citation type="submission" date="2025-08" db="UniProtKB">
        <authorList>
            <consortium name="RefSeq"/>
        </authorList>
    </citation>
    <scope>IDENTIFICATION</scope>
</reference>
<dbReference type="CTD" id="80174"/>
<dbReference type="PANTHER" id="PTHR15375">
    <property type="entry name" value="ACTIVATOR OF S-PHASE KINASE-RELATED"/>
    <property type="match status" value="1"/>
</dbReference>
<dbReference type="InterPro" id="IPR006572">
    <property type="entry name" value="Znf_DBF"/>
</dbReference>
<dbReference type="InParanoid" id="A0A6P8PK79"/>
<name>A0A6P8PK79_GEOSA</name>
<accession>A0A6P8PK79</accession>
<dbReference type="PANTHER" id="PTHR15375:SF24">
    <property type="entry name" value="PROTEIN DBF4 HOMOLOG B"/>
    <property type="match status" value="1"/>
</dbReference>
<keyword evidence="2 5" id="KW-0863">Zinc-finger</keyword>
<evidence type="ECO:0000313" key="9">
    <source>
        <dbReference type="Proteomes" id="UP000515159"/>
    </source>
</evidence>
<evidence type="ECO:0000256" key="5">
    <source>
        <dbReference type="PROSITE-ProRule" id="PRU00600"/>
    </source>
</evidence>
<dbReference type="GO" id="GO:0010571">
    <property type="term" value="P:positive regulation of nuclear cell cycle DNA replication"/>
    <property type="evidence" value="ECO:0007669"/>
    <property type="project" value="TreeGrafter"/>
</dbReference>
<sequence>MADANPVAADLETYKAFLDVTRQRHPLTKMSEISVSAKNRPFSGKSFYLDLPNNKNTQFLIRTIKKLGGVIESFLSKEVTYVVSNNNFRERRDANLTELQHTQIFREMKVDLPSNTLKDSSAKLQQQKPTDNHAHFSRGKELLQKAIGNQDAFGGSSLLANAQSWGVHILHTTELLDFVKQPSLEARNSFSQKKFEERCLGTGVKFLKVMKLKSPFLKIEDTSRLFRPLHHRFQCFPELNYLAPRGVNPYKQQKFLSSSHKLGKTEDPVGHATHGEREEEERNLKLAPTALKRKKGFCECCRQTFQELDMHLQSEPHLCFAQDSTQYVPVDRIISQFTDYFVELPATSTCRSLDHSPKICFAQDLEHDGSVKDTKTALSSGLEFWRNHNVKRENVQKPLNELLGPEHDVVDQAMKMVKAATPGKPDYINQSLLCVQELSHGVEESVAKGDFPLQDISEFTVVQTQKEEMGLDDALSFCSGNMDGLKMTSFTDTVVTETILTKSCSSTLEKAYDGNLKSPHKVETPTSYECNETLLLARKRKRLSNPDLHAACVCDSTELAGWDATHLCEKRTVERLNTKDPSLLETECLLPDLKRLCSSTSSVLALAAQQNLSEHLHHGQAHDNVELSMSNHQRVALELTAKEQPVNADLSLICSANASLLGHQFPVCLNDNSQVAQFAIHELQNIESETYAKNYSAKVADSADLQCMGLPSLTSCKEQELVVMEQPRTQVPNTPVWESSVQTGTGLLLGGRFSSESEWDIQFLTSLDQMQATRGHNLDVEVLRRTCISMQDSGYESHLCSVLQQKSEQDWASKEKSLTNCRTETGIPFTLLDACLDGWTS</sequence>
<dbReference type="GO" id="GO:0031431">
    <property type="term" value="C:Dbf4-dependent protein kinase complex"/>
    <property type="evidence" value="ECO:0007669"/>
    <property type="project" value="TreeGrafter"/>
</dbReference>
<feature type="domain" description="BRCT" evidence="7">
    <location>
        <begin position="37"/>
        <end position="92"/>
    </location>
</feature>
<dbReference type="FunFam" id="6.10.250.3410:FF:000001">
    <property type="entry name" value="Protein DBF4 homolog A"/>
    <property type="match status" value="1"/>
</dbReference>
<dbReference type="GO" id="GO:0043539">
    <property type="term" value="F:protein serine/threonine kinase activator activity"/>
    <property type="evidence" value="ECO:0007669"/>
    <property type="project" value="TreeGrafter"/>
</dbReference>
<evidence type="ECO:0000259" key="8">
    <source>
        <dbReference type="PROSITE" id="PS51265"/>
    </source>
</evidence>
<dbReference type="InterPro" id="IPR051590">
    <property type="entry name" value="Replication_Regulatory_Kinase"/>
</dbReference>
<dbReference type="Gene3D" id="3.40.50.10190">
    <property type="entry name" value="BRCT domain"/>
    <property type="match status" value="1"/>
</dbReference>
<evidence type="ECO:0000313" key="10">
    <source>
        <dbReference type="RefSeq" id="XP_033775028.1"/>
    </source>
</evidence>
<evidence type="ECO:0000256" key="3">
    <source>
        <dbReference type="ARBA" id="ARBA00022833"/>
    </source>
</evidence>
<proteinExistence type="predicted"/>
<dbReference type="RefSeq" id="XP_033775028.1">
    <property type="nucleotide sequence ID" value="XM_033919137.1"/>
</dbReference>
<gene>
    <name evidence="10" type="primary">DBF4B</name>
</gene>
<feature type="region of interest" description="Disordered" evidence="6">
    <location>
        <begin position="261"/>
        <end position="280"/>
    </location>
</feature>
<dbReference type="GO" id="GO:0008270">
    <property type="term" value="F:zinc ion binding"/>
    <property type="evidence" value="ECO:0007669"/>
    <property type="project" value="UniProtKB-KW"/>
</dbReference>